<dbReference type="InterPro" id="IPR036412">
    <property type="entry name" value="HAD-like_sf"/>
</dbReference>
<dbReference type="Gene3D" id="3.40.50.1000">
    <property type="entry name" value="HAD superfamily/HAD-like"/>
    <property type="match status" value="1"/>
</dbReference>
<protein>
    <submittedName>
        <fullName evidence="4">Haloacid dehalogenase</fullName>
    </submittedName>
</protein>
<dbReference type="Gene3D" id="1.20.120.1600">
    <property type="match status" value="1"/>
</dbReference>
<keyword evidence="2" id="KW-0378">Hydrolase</keyword>
<evidence type="ECO:0000313" key="5">
    <source>
        <dbReference type="Proteomes" id="UP000315842"/>
    </source>
</evidence>
<comment type="caution">
    <text evidence="4">The sequence shown here is derived from an EMBL/GenBank/DDBJ whole genome shotgun (WGS) entry which is preliminary data.</text>
</comment>
<name>A0A4Y3KDE7_CELUD</name>
<dbReference type="PANTHER" id="PTHR46470:SF4">
    <property type="entry name" value="5-AMINO-6-(5-PHOSPHO-D-RIBITYLAMINO)URACIL PHOSPHATASE YIGB"/>
    <property type="match status" value="1"/>
</dbReference>
<evidence type="ECO:0000256" key="1">
    <source>
        <dbReference type="ARBA" id="ARBA00001946"/>
    </source>
</evidence>
<dbReference type="Proteomes" id="UP000315842">
    <property type="component" value="Unassembled WGS sequence"/>
</dbReference>
<dbReference type="Pfam" id="PF00702">
    <property type="entry name" value="Hydrolase"/>
    <property type="match status" value="1"/>
</dbReference>
<keyword evidence="5" id="KW-1185">Reference proteome</keyword>
<comment type="cofactor">
    <cofactor evidence="1">
        <name>Mg(2+)</name>
        <dbReference type="ChEBI" id="CHEBI:18420"/>
    </cofactor>
</comment>
<dbReference type="PRINTS" id="PR00413">
    <property type="entry name" value="HADHALOGNASE"/>
</dbReference>
<evidence type="ECO:0000256" key="2">
    <source>
        <dbReference type="ARBA" id="ARBA00022801"/>
    </source>
</evidence>
<gene>
    <name evidence="4" type="ORF">CUD01_24260</name>
</gene>
<dbReference type="SUPFAM" id="SSF56784">
    <property type="entry name" value="HAD-like"/>
    <property type="match status" value="1"/>
</dbReference>
<dbReference type="EMBL" id="BJLP01000043">
    <property type="protein sequence ID" value="GEA81982.1"/>
    <property type="molecule type" value="Genomic_DNA"/>
</dbReference>
<accession>A0A4Y3KDE7</accession>
<evidence type="ECO:0000313" key="4">
    <source>
        <dbReference type="EMBL" id="GEA81982.1"/>
    </source>
</evidence>
<evidence type="ECO:0000256" key="3">
    <source>
        <dbReference type="ARBA" id="ARBA00022842"/>
    </source>
</evidence>
<dbReference type="PANTHER" id="PTHR46470">
    <property type="entry name" value="N-ACYLNEURAMINATE-9-PHOSPHATASE"/>
    <property type="match status" value="1"/>
</dbReference>
<dbReference type="InterPro" id="IPR051400">
    <property type="entry name" value="HAD-like_hydrolase"/>
</dbReference>
<proteinExistence type="predicted"/>
<dbReference type="AlphaFoldDB" id="A0A4Y3KDE7"/>
<sequence>MTAPTRDAAPRATTGALVDGVLFDIDDTIVDTRSAFVAALAAVGARYLPPLPPDEAARRDEALLAMWRADTNGHYRRYTRGEVPYLEQKRARVNELHAAHGGPELDEAAFAAWDEVFDAAFRAAWVAHPETEAVLATLLDAGLALGALSNAATSMQTAKLTAAGLVDRVPLLVAVDTLGFGKPDPRVFLEACRRLGTDPARTAYVGDEADVDALGARDAGLVGVWLDRPGARRHPVDEASVTGVTVIRSLAELPDALGVPAGPATTASSRASTA</sequence>
<dbReference type="InterPro" id="IPR006439">
    <property type="entry name" value="HAD-SF_hydro_IA"/>
</dbReference>
<reference evidence="4 5" key="1">
    <citation type="submission" date="2019-06" db="EMBL/GenBank/DDBJ databases">
        <title>Whole genome shotgun sequence of Cellulomonas uda NBRC 3747.</title>
        <authorList>
            <person name="Hosoyama A."/>
            <person name="Uohara A."/>
            <person name="Ohji S."/>
            <person name="Ichikawa N."/>
        </authorList>
    </citation>
    <scope>NUCLEOTIDE SEQUENCE [LARGE SCALE GENOMIC DNA]</scope>
    <source>
        <strain evidence="4 5">NBRC 3747</strain>
    </source>
</reference>
<dbReference type="SFLD" id="SFLDS00003">
    <property type="entry name" value="Haloacid_Dehalogenase"/>
    <property type="match status" value="1"/>
</dbReference>
<dbReference type="SFLD" id="SFLDG01129">
    <property type="entry name" value="C1.5:_HAD__Beta-PGM__Phosphata"/>
    <property type="match status" value="1"/>
</dbReference>
<organism evidence="4 5">
    <name type="scientific">Cellulomonas uda</name>
    <dbReference type="NCBI Taxonomy" id="1714"/>
    <lineage>
        <taxon>Bacteria</taxon>
        <taxon>Bacillati</taxon>
        <taxon>Actinomycetota</taxon>
        <taxon>Actinomycetes</taxon>
        <taxon>Micrococcales</taxon>
        <taxon>Cellulomonadaceae</taxon>
        <taxon>Cellulomonas</taxon>
    </lineage>
</organism>
<dbReference type="GO" id="GO:0044281">
    <property type="term" value="P:small molecule metabolic process"/>
    <property type="evidence" value="ECO:0007669"/>
    <property type="project" value="UniProtKB-ARBA"/>
</dbReference>
<dbReference type="InterPro" id="IPR023214">
    <property type="entry name" value="HAD_sf"/>
</dbReference>
<dbReference type="RefSeq" id="WP_141321445.1">
    <property type="nucleotide sequence ID" value="NZ_BJLP01000043.1"/>
</dbReference>
<dbReference type="GO" id="GO:0016787">
    <property type="term" value="F:hydrolase activity"/>
    <property type="evidence" value="ECO:0007669"/>
    <property type="project" value="UniProtKB-KW"/>
</dbReference>
<dbReference type="NCBIfam" id="TIGR01549">
    <property type="entry name" value="HAD-SF-IA-v1"/>
    <property type="match status" value="1"/>
</dbReference>
<keyword evidence="3" id="KW-0460">Magnesium</keyword>